<sequence length="33" mass="3635">MYLNWGGLTSGLFTIVTTNCEKSAEAIVVKKFL</sequence>
<dbReference type="Proteomes" id="UP000016860">
    <property type="component" value="Unassembled WGS sequence"/>
</dbReference>
<gene>
    <name evidence="1" type="ORF">L323_15525</name>
</gene>
<dbReference type="PATRIC" id="fig|1330534.3.peg.3075"/>
<evidence type="ECO:0000313" key="1">
    <source>
        <dbReference type="EMBL" id="EPR09938.1"/>
    </source>
</evidence>
<comment type="caution">
    <text evidence="1">The sequence shown here is derived from an EMBL/GenBank/DDBJ whole genome shotgun (WGS) entry which is preliminary data.</text>
</comment>
<evidence type="ECO:0000313" key="2">
    <source>
        <dbReference type="Proteomes" id="UP000016860"/>
    </source>
</evidence>
<dbReference type="EMBL" id="ATAY01000083">
    <property type="protein sequence ID" value="EPR09938.1"/>
    <property type="molecule type" value="Genomic_DNA"/>
</dbReference>
<protein>
    <submittedName>
        <fullName evidence="1">Uncharacterized protein</fullName>
    </submittedName>
</protein>
<dbReference type="AlphaFoldDB" id="U4QZQ6"/>
<name>U4QZQ6_9FIRM</name>
<proteinExistence type="predicted"/>
<organism evidence="1 2">
    <name type="scientific">Ruminiclostridium papyrosolvens C7</name>
    <dbReference type="NCBI Taxonomy" id="1330534"/>
    <lineage>
        <taxon>Bacteria</taxon>
        <taxon>Bacillati</taxon>
        <taxon>Bacillota</taxon>
        <taxon>Clostridia</taxon>
        <taxon>Eubacteriales</taxon>
        <taxon>Oscillospiraceae</taxon>
        <taxon>Ruminiclostridium</taxon>
    </lineage>
</organism>
<accession>U4QZQ6</accession>
<reference evidence="1 2" key="1">
    <citation type="journal article" date="2013" name="Genome Announc.">
        <title>Draft Genome Sequence of the Cellulolytic Bacterium Clostridium papyrosolvens C7 (ATCC 700395).</title>
        <authorList>
            <person name="Zepeda V."/>
            <person name="Dassa B."/>
            <person name="Borovok I."/>
            <person name="Lamed R."/>
            <person name="Bayer E.A."/>
            <person name="Cate J.H."/>
        </authorList>
    </citation>
    <scope>NUCLEOTIDE SEQUENCE [LARGE SCALE GENOMIC DNA]</scope>
    <source>
        <strain evidence="1 2">C7</strain>
    </source>
</reference>